<keyword evidence="1 2" id="KW-0732">Signal</keyword>
<keyword evidence="5" id="KW-1185">Reference proteome</keyword>
<evidence type="ECO:0000259" key="3">
    <source>
        <dbReference type="Pfam" id="PF13505"/>
    </source>
</evidence>
<reference evidence="4 5" key="1">
    <citation type="submission" date="2019-08" db="EMBL/GenBank/DDBJ databases">
        <authorList>
            <person name="Guy L."/>
        </authorList>
    </citation>
    <scope>NUCLEOTIDE SEQUENCE [LARGE SCALE GENOMIC DNA]</scope>
    <source>
        <strain evidence="4 5">SGT-108</strain>
    </source>
</reference>
<protein>
    <recommendedName>
        <fullName evidence="3">Outer membrane protein beta-barrel domain-containing protein</fullName>
    </recommendedName>
</protein>
<dbReference type="OrthoDB" id="9805832at2"/>
<dbReference type="RefSeq" id="WP_148339212.1">
    <property type="nucleotide sequence ID" value="NZ_LR699119.1"/>
</dbReference>
<dbReference type="AlphaFoldDB" id="A0A5E4PHM3"/>
<evidence type="ECO:0000313" key="4">
    <source>
        <dbReference type="EMBL" id="VVC75947.1"/>
    </source>
</evidence>
<dbReference type="InterPro" id="IPR011250">
    <property type="entry name" value="OMP/PagP_B-barrel"/>
</dbReference>
<dbReference type="Pfam" id="PF13505">
    <property type="entry name" value="OMP_b-brl"/>
    <property type="match status" value="1"/>
</dbReference>
<dbReference type="InterPro" id="IPR027385">
    <property type="entry name" value="Beta-barrel_OMP"/>
</dbReference>
<dbReference type="EMBL" id="LR699119">
    <property type="protein sequence ID" value="VVC75947.1"/>
    <property type="molecule type" value="Genomic_DNA"/>
</dbReference>
<feature type="chain" id="PRO_5022801412" description="Outer membrane protein beta-barrel domain-containing protein" evidence="2">
    <location>
        <begin position="26"/>
        <end position="181"/>
    </location>
</feature>
<evidence type="ECO:0000313" key="5">
    <source>
        <dbReference type="Proteomes" id="UP000324194"/>
    </source>
</evidence>
<dbReference type="SUPFAM" id="SSF56925">
    <property type="entry name" value="OMPA-like"/>
    <property type="match status" value="1"/>
</dbReference>
<gene>
    <name evidence="4" type="ORF">AQUSIP_12480</name>
</gene>
<feature type="signal peptide" evidence="2">
    <location>
        <begin position="1"/>
        <end position="25"/>
    </location>
</feature>
<evidence type="ECO:0000256" key="2">
    <source>
        <dbReference type="SAM" id="SignalP"/>
    </source>
</evidence>
<feature type="domain" description="Outer membrane protein beta-barrel" evidence="3">
    <location>
        <begin position="15"/>
        <end position="160"/>
    </location>
</feature>
<proteinExistence type="predicted"/>
<dbReference type="Gene3D" id="2.40.160.20">
    <property type="match status" value="1"/>
</dbReference>
<dbReference type="KEGG" id="asip:AQUSIP_12480"/>
<evidence type="ECO:0000256" key="1">
    <source>
        <dbReference type="ARBA" id="ARBA00022729"/>
    </source>
</evidence>
<sequence>MKKIFYSFVLSSIGLATLSSHSAYAGNRPGALTLTAGGGYVYLDSKREMNNKGFGMLELGYNLTEHWGVEGFLAGFKTRFKRSVNDTRHVSGTVFNFDGVYHFSPFKIVEPYILAGVGITGLNPNRNDANNEGNINAAIGAQIFVANSVALRLEARDAYTWVGGKNDVYVNGGVSVLFDLC</sequence>
<dbReference type="Proteomes" id="UP000324194">
    <property type="component" value="Chromosome 1"/>
</dbReference>
<organism evidence="4 5">
    <name type="scientific">Aquicella siphonis</name>
    <dbReference type="NCBI Taxonomy" id="254247"/>
    <lineage>
        <taxon>Bacteria</taxon>
        <taxon>Pseudomonadati</taxon>
        <taxon>Pseudomonadota</taxon>
        <taxon>Gammaproteobacteria</taxon>
        <taxon>Legionellales</taxon>
        <taxon>Coxiellaceae</taxon>
        <taxon>Aquicella</taxon>
    </lineage>
</organism>
<accession>A0A5E4PHM3</accession>
<name>A0A5E4PHM3_9COXI</name>